<dbReference type="Proteomes" id="UP000215914">
    <property type="component" value="Chromosome 15"/>
</dbReference>
<evidence type="ECO:0000313" key="4">
    <source>
        <dbReference type="Proteomes" id="UP000215914"/>
    </source>
</evidence>
<keyword evidence="1" id="KW-0812">Transmembrane</keyword>
<protein>
    <submittedName>
        <fullName evidence="3">Uncharacterized protein</fullName>
    </submittedName>
</protein>
<proteinExistence type="predicted"/>
<evidence type="ECO:0000256" key="1">
    <source>
        <dbReference type="SAM" id="Phobius"/>
    </source>
</evidence>
<organism evidence="3 4">
    <name type="scientific">Helianthus annuus</name>
    <name type="common">Common sunflower</name>
    <dbReference type="NCBI Taxonomy" id="4232"/>
    <lineage>
        <taxon>Eukaryota</taxon>
        <taxon>Viridiplantae</taxon>
        <taxon>Streptophyta</taxon>
        <taxon>Embryophyta</taxon>
        <taxon>Tracheophyta</taxon>
        <taxon>Spermatophyta</taxon>
        <taxon>Magnoliopsida</taxon>
        <taxon>eudicotyledons</taxon>
        <taxon>Gunneridae</taxon>
        <taxon>Pentapetalae</taxon>
        <taxon>asterids</taxon>
        <taxon>campanulids</taxon>
        <taxon>Asterales</taxon>
        <taxon>Asteraceae</taxon>
        <taxon>Asteroideae</taxon>
        <taxon>Heliantheae alliance</taxon>
        <taxon>Heliantheae</taxon>
        <taxon>Helianthus</taxon>
    </lineage>
</organism>
<dbReference type="InParanoid" id="A0A251S7G8"/>
<dbReference type="EMBL" id="MNCJ02000330">
    <property type="protein sequence ID" value="KAF5763705.1"/>
    <property type="molecule type" value="Genomic_DNA"/>
</dbReference>
<dbReference type="AlphaFoldDB" id="A0A251S7G8"/>
<reference evidence="2 4" key="1">
    <citation type="journal article" date="2017" name="Nature">
        <title>The sunflower genome provides insights into oil metabolism, flowering and Asterid evolution.</title>
        <authorList>
            <person name="Badouin H."/>
            <person name="Gouzy J."/>
            <person name="Grassa C.J."/>
            <person name="Murat F."/>
            <person name="Staton S.E."/>
            <person name="Cottret L."/>
            <person name="Lelandais-Briere C."/>
            <person name="Owens G.L."/>
            <person name="Carrere S."/>
            <person name="Mayjonade B."/>
            <person name="Legrand L."/>
            <person name="Gill N."/>
            <person name="Kane N.C."/>
            <person name="Bowers J.E."/>
            <person name="Hubner S."/>
            <person name="Bellec A."/>
            <person name="Berard A."/>
            <person name="Berges H."/>
            <person name="Blanchet N."/>
            <person name="Boniface M.C."/>
            <person name="Brunel D."/>
            <person name="Catrice O."/>
            <person name="Chaidir N."/>
            <person name="Claudel C."/>
            <person name="Donnadieu C."/>
            <person name="Faraut T."/>
            <person name="Fievet G."/>
            <person name="Helmstetter N."/>
            <person name="King M."/>
            <person name="Knapp S.J."/>
            <person name="Lai Z."/>
            <person name="Le Paslier M.C."/>
            <person name="Lippi Y."/>
            <person name="Lorenzon L."/>
            <person name="Mandel J.R."/>
            <person name="Marage G."/>
            <person name="Marchand G."/>
            <person name="Marquand E."/>
            <person name="Bret-Mestries E."/>
            <person name="Morien E."/>
            <person name="Nambeesan S."/>
            <person name="Nguyen T."/>
            <person name="Pegot-Espagnet P."/>
            <person name="Pouilly N."/>
            <person name="Raftis F."/>
            <person name="Sallet E."/>
            <person name="Schiex T."/>
            <person name="Thomas J."/>
            <person name="Vandecasteele C."/>
            <person name="Vares D."/>
            <person name="Vear F."/>
            <person name="Vautrin S."/>
            <person name="Crespi M."/>
            <person name="Mangin B."/>
            <person name="Burke J.M."/>
            <person name="Salse J."/>
            <person name="Munos S."/>
            <person name="Vincourt P."/>
            <person name="Rieseberg L.H."/>
            <person name="Langlade N.B."/>
        </authorList>
    </citation>
    <scope>NUCLEOTIDE SEQUENCE [LARGE SCALE GENOMIC DNA]</scope>
    <source>
        <strain evidence="4">cv. SF193</strain>
        <tissue evidence="2">Leaves</tissue>
    </source>
</reference>
<keyword evidence="4" id="KW-1185">Reference proteome</keyword>
<dbReference type="EMBL" id="CM007904">
    <property type="protein sequence ID" value="OTF94522.1"/>
    <property type="molecule type" value="Genomic_DNA"/>
</dbReference>
<dbReference type="Gramene" id="mRNA:HanXRQr2_Chr15g0683501">
    <property type="protein sequence ID" value="mRNA:HanXRQr2_Chr15g0683501"/>
    <property type="gene ID" value="HanXRQr2_Chr15g0683501"/>
</dbReference>
<keyword evidence="1" id="KW-0472">Membrane</keyword>
<sequence>MCMVDYRTSNSSPRSKVLQIILRCEEGNIGFFYKLLCCCTKIMCKGLWINDDKRAAICNAAMLIPIGYFLIRYGLYKPSLFTGQP</sequence>
<name>A0A251S7G8_HELAN</name>
<evidence type="ECO:0000313" key="2">
    <source>
        <dbReference type="EMBL" id="KAF5763705.1"/>
    </source>
</evidence>
<reference evidence="2" key="3">
    <citation type="submission" date="2020-06" db="EMBL/GenBank/DDBJ databases">
        <title>Helianthus annuus Genome sequencing and assembly Release 2.</title>
        <authorList>
            <person name="Gouzy J."/>
            <person name="Langlade N."/>
            <person name="Munos S."/>
        </authorList>
    </citation>
    <scope>NUCLEOTIDE SEQUENCE</scope>
    <source>
        <tissue evidence="2">Leaves</tissue>
    </source>
</reference>
<keyword evidence="1" id="KW-1133">Transmembrane helix</keyword>
<reference evidence="3" key="2">
    <citation type="submission" date="2017-02" db="EMBL/GenBank/DDBJ databases">
        <title>Sunflower complete genome.</title>
        <authorList>
            <person name="Langlade N."/>
            <person name="Munos S."/>
        </authorList>
    </citation>
    <scope>NUCLEOTIDE SEQUENCE [LARGE SCALE GENOMIC DNA]</scope>
    <source>
        <tissue evidence="3">Leaves</tissue>
    </source>
</reference>
<gene>
    <name evidence="3" type="ORF">HannXRQ_Chr15g0473011</name>
    <name evidence="2" type="ORF">HanXRQr2_Chr15g0683501</name>
</gene>
<feature type="transmembrane region" description="Helical" evidence="1">
    <location>
        <begin position="55"/>
        <end position="75"/>
    </location>
</feature>
<evidence type="ECO:0000313" key="3">
    <source>
        <dbReference type="EMBL" id="OTF94522.1"/>
    </source>
</evidence>
<accession>A0A251S7G8</accession>